<dbReference type="Gene3D" id="1.20.5.1930">
    <property type="match status" value="1"/>
</dbReference>
<accession>A0A931B9V5</accession>
<evidence type="ECO:0000259" key="11">
    <source>
        <dbReference type="Pfam" id="PF02518"/>
    </source>
</evidence>
<evidence type="ECO:0000256" key="9">
    <source>
        <dbReference type="SAM" id="Coils"/>
    </source>
</evidence>
<keyword evidence="4" id="KW-0808">Transferase</keyword>
<dbReference type="CDD" id="cd16917">
    <property type="entry name" value="HATPase_UhpB-NarQ-NarX-like"/>
    <property type="match status" value="1"/>
</dbReference>
<sequence>MRSSLSRFVPTGTLPAPTLRQWIADGVLATVLALGGVRHALDAPNSPSAPLYLTLLAAAAALPLAWQHRAPLGALCVQLAVCVALLVCHAYPDVLFTAGLATLVALYGALARSPFRQLTFACLPLAATVLLLISARVKMPDLPNEVVGVLLLFPVVVAASGHRLWAGRVEENQQRLRAMELERIEALRRAVEHERARIARELHDVVTHNVSVMVIQAGAARMVVENDPALAKEALLSIESGGRAAMTDLRQVMGLLTMESPDGEHGESTAGLAGAADLAPQPGLDGLDALAQRIRLTGIDVDLAVTGQRRPLSPGLELTAYRVVQEALTNMVKHAVGASADIHVNYGPQELTVEVANTEGRPGAAAATGSGKGLVGLRERVAVHGGTLHNGPRLTGGYRVTATIPMDALASLEPVTALVAPAAPADVAAASDIPDLLEEE</sequence>
<keyword evidence="9" id="KW-0175">Coiled coil</keyword>
<evidence type="ECO:0000256" key="5">
    <source>
        <dbReference type="ARBA" id="ARBA00022741"/>
    </source>
</evidence>
<keyword evidence="5" id="KW-0547">Nucleotide-binding</keyword>
<evidence type="ECO:0000256" key="4">
    <source>
        <dbReference type="ARBA" id="ARBA00022679"/>
    </source>
</evidence>
<comment type="catalytic activity">
    <reaction evidence="1">
        <text>ATP + protein L-histidine = ADP + protein N-phospho-L-histidine.</text>
        <dbReference type="EC" id="2.7.13.3"/>
    </reaction>
</comment>
<feature type="transmembrane region" description="Helical" evidence="10">
    <location>
        <begin position="95"/>
        <end position="111"/>
    </location>
</feature>
<keyword evidence="10" id="KW-0472">Membrane</keyword>
<dbReference type="InterPro" id="IPR036890">
    <property type="entry name" value="HATPase_C_sf"/>
</dbReference>
<feature type="coiled-coil region" evidence="9">
    <location>
        <begin position="169"/>
        <end position="201"/>
    </location>
</feature>
<evidence type="ECO:0000256" key="7">
    <source>
        <dbReference type="ARBA" id="ARBA00022840"/>
    </source>
</evidence>
<dbReference type="EMBL" id="JADPRT010000006">
    <property type="protein sequence ID" value="MBF9069540.1"/>
    <property type="molecule type" value="Genomic_DNA"/>
</dbReference>
<feature type="transmembrane region" description="Helical" evidence="10">
    <location>
        <begin position="72"/>
        <end position="88"/>
    </location>
</feature>
<dbReference type="Gene3D" id="3.30.565.10">
    <property type="entry name" value="Histidine kinase-like ATPase, C-terminal domain"/>
    <property type="match status" value="1"/>
</dbReference>
<evidence type="ECO:0000256" key="1">
    <source>
        <dbReference type="ARBA" id="ARBA00000085"/>
    </source>
</evidence>
<protein>
    <recommendedName>
        <fullName evidence="2">histidine kinase</fullName>
        <ecNumber evidence="2">2.7.13.3</ecNumber>
    </recommendedName>
</protein>
<feature type="domain" description="Histidine kinase/HSP90-like ATPase" evidence="11">
    <location>
        <begin position="317"/>
        <end position="407"/>
    </location>
</feature>
<keyword evidence="6 13" id="KW-0418">Kinase</keyword>
<feature type="domain" description="Signal transduction histidine kinase subgroup 3 dimerisation and phosphoacceptor" evidence="12">
    <location>
        <begin position="194"/>
        <end position="256"/>
    </location>
</feature>
<feature type="transmembrane region" description="Helical" evidence="10">
    <location>
        <begin position="146"/>
        <end position="165"/>
    </location>
</feature>
<keyword evidence="3" id="KW-0597">Phosphoprotein</keyword>
<evidence type="ECO:0000259" key="12">
    <source>
        <dbReference type="Pfam" id="PF07730"/>
    </source>
</evidence>
<evidence type="ECO:0000313" key="14">
    <source>
        <dbReference type="Proteomes" id="UP000657385"/>
    </source>
</evidence>
<keyword evidence="10" id="KW-1133">Transmembrane helix</keyword>
<keyword evidence="10" id="KW-0812">Transmembrane</keyword>
<dbReference type="GO" id="GO:0005524">
    <property type="term" value="F:ATP binding"/>
    <property type="evidence" value="ECO:0007669"/>
    <property type="project" value="UniProtKB-KW"/>
</dbReference>
<evidence type="ECO:0000256" key="8">
    <source>
        <dbReference type="ARBA" id="ARBA00023012"/>
    </source>
</evidence>
<name>A0A931B9V5_9ACTN</name>
<dbReference type="InterPro" id="IPR050482">
    <property type="entry name" value="Sensor_HK_TwoCompSys"/>
</dbReference>
<dbReference type="GO" id="GO:0046983">
    <property type="term" value="F:protein dimerization activity"/>
    <property type="evidence" value="ECO:0007669"/>
    <property type="project" value="InterPro"/>
</dbReference>
<dbReference type="Pfam" id="PF02518">
    <property type="entry name" value="HATPase_c"/>
    <property type="match status" value="1"/>
</dbReference>
<dbReference type="Pfam" id="PF07730">
    <property type="entry name" value="HisKA_3"/>
    <property type="match status" value="1"/>
</dbReference>
<comment type="caution">
    <text evidence="13">The sequence shown here is derived from an EMBL/GenBank/DDBJ whole genome shotgun (WGS) entry which is preliminary data.</text>
</comment>
<evidence type="ECO:0000256" key="6">
    <source>
        <dbReference type="ARBA" id="ARBA00022777"/>
    </source>
</evidence>
<dbReference type="InterPro" id="IPR011712">
    <property type="entry name" value="Sig_transdc_His_kin_sub3_dim/P"/>
</dbReference>
<dbReference type="PANTHER" id="PTHR24421">
    <property type="entry name" value="NITRATE/NITRITE SENSOR PROTEIN NARX-RELATED"/>
    <property type="match status" value="1"/>
</dbReference>
<keyword evidence="14" id="KW-1185">Reference proteome</keyword>
<evidence type="ECO:0000313" key="13">
    <source>
        <dbReference type="EMBL" id="MBF9069540.1"/>
    </source>
</evidence>
<proteinExistence type="predicted"/>
<dbReference type="GO" id="GO:0000155">
    <property type="term" value="F:phosphorelay sensor kinase activity"/>
    <property type="evidence" value="ECO:0007669"/>
    <property type="project" value="InterPro"/>
</dbReference>
<evidence type="ECO:0000256" key="2">
    <source>
        <dbReference type="ARBA" id="ARBA00012438"/>
    </source>
</evidence>
<keyword evidence="8" id="KW-0902">Two-component regulatory system</keyword>
<dbReference type="PANTHER" id="PTHR24421:SF10">
    <property type="entry name" value="NITRATE_NITRITE SENSOR PROTEIN NARQ"/>
    <property type="match status" value="1"/>
</dbReference>
<dbReference type="SUPFAM" id="SSF55874">
    <property type="entry name" value="ATPase domain of HSP90 chaperone/DNA topoisomerase II/histidine kinase"/>
    <property type="match status" value="1"/>
</dbReference>
<dbReference type="RefSeq" id="WP_196194727.1">
    <property type="nucleotide sequence ID" value="NZ_JADPRT010000006.1"/>
</dbReference>
<feature type="transmembrane region" description="Helical" evidence="10">
    <location>
        <begin position="117"/>
        <end position="134"/>
    </location>
</feature>
<evidence type="ECO:0000256" key="3">
    <source>
        <dbReference type="ARBA" id="ARBA00022553"/>
    </source>
</evidence>
<dbReference type="EC" id="2.7.13.3" evidence="2"/>
<dbReference type="Proteomes" id="UP000657385">
    <property type="component" value="Unassembled WGS sequence"/>
</dbReference>
<gene>
    <name evidence="13" type="ORF">I2501_16065</name>
</gene>
<dbReference type="InterPro" id="IPR003594">
    <property type="entry name" value="HATPase_dom"/>
</dbReference>
<organism evidence="13 14">
    <name type="scientific">Streptacidiphilus fuscans</name>
    <dbReference type="NCBI Taxonomy" id="2789292"/>
    <lineage>
        <taxon>Bacteria</taxon>
        <taxon>Bacillati</taxon>
        <taxon>Actinomycetota</taxon>
        <taxon>Actinomycetes</taxon>
        <taxon>Kitasatosporales</taxon>
        <taxon>Streptomycetaceae</taxon>
        <taxon>Streptacidiphilus</taxon>
    </lineage>
</organism>
<feature type="transmembrane region" description="Helical" evidence="10">
    <location>
        <begin position="49"/>
        <end position="66"/>
    </location>
</feature>
<reference evidence="13" key="1">
    <citation type="submission" date="2020-11" db="EMBL/GenBank/DDBJ databases">
        <title>Isolation and identification of active actinomycetes.</title>
        <authorList>
            <person name="Yu B."/>
        </authorList>
    </citation>
    <scope>NUCLEOTIDE SEQUENCE</scope>
    <source>
        <strain evidence="13">NEAU-YB345</strain>
    </source>
</reference>
<dbReference type="AlphaFoldDB" id="A0A931B9V5"/>
<keyword evidence="7" id="KW-0067">ATP-binding</keyword>
<evidence type="ECO:0000256" key="10">
    <source>
        <dbReference type="SAM" id="Phobius"/>
    </source>
</evidence>
<dbReference type="GO" id="GO:0016020">
    <property type="term" value="C:membrane"/>
    <property type="evidence" value="ECO:0007669"/>
    <property type="project" value="InterPro"/>
</dbReference>